<reference evidence="1" key="1">
    <citation type="journal article" date="2015" name="Nature">
        <title>Complex archaea that bridge the gap between prokaryotes and eukaryotes.</title>
        <authorList>
            <person name="Spang A."/>
            <person name="Saw J.H."/>
            <person name="Jorgensen S.L."/>
            <person name="Zaremba-Niedzwiedzka K."/>
            <person name="Martijn J."/>
            <person name="Lind A.E."/>
            <person name="van Eijk R."/>
            <person name="Schleper C."/>
            <person name="Guy L."/>
            <person name="Ettema T.J."/>
        </authorList>
    </citation>
    <scope>NUCLEOTIDE SEQUENCE</scope>
</reference>
<gene>
    <name evidence="1" type="ORF">LCGC14_1929590</name>
</gene>
<comment type="caution">
    <text evidence="1">The sequence shown here is derived from an EMBL/GenBank/DDBJ whole genome shotgun (WGS) entry which is preliminary data.</text>
</comment>
<dbReference type="EMBL" id="LAZR01020699">
    <property type="protein sequence ID" value="KKL87956.1"/>
    <property type="molecule type" value="Genomic_DNA"/>
</dbReference>
<dbReference type="AlphaFoldDB" id="A0A0F9GBW2"/>
<accession>A0A0F9GBW2</accession>
<evidence type="ECO:0000313" key="1">
    <source>
        <dbReference type="EMBL" id="KKL87956.1"/>
    </source>
</evidence>
<name>A0A0F9GBW2_9ZZZZ</name>
<sequence length="51" mass="5778">MTTKTKEVPLEAKTGDFGCVNCLWVSIECKSGSMYTPKGKNKQCDNYTYYD</sequence>
<proteinExistence type="predicted"/>
<organism evidence="1">
    <name type="scientific">marine sediment metagenome</name>
    <dbReference type="NCBI Taxonomy" id="412755"/>
    <lineage>
        <taxon>unclassified sequences</taxon>
        <taxon>metagenomes</taxon>
        <taxon>ecological metagenomes</taxon>
    </lineage>
</organism>
<protein>
    <submittedName>
        <fullName evidence="1">Uncharacterized protein</fullName>
    </submittedName>
</protein>